<dbReference type="AlphaFoldDB" id="A0A1M6C9Q8"/>
<proteinExistence type="predicted"/>
<organism evidence="2 3">
    <name type="scientific">Desulfosporosinus lacus DSM 15449</name>
    <dbReference type="NCBI Taxonomy" id="1121420"/>
    <lineage>
        <taxon>Bacteria</taxon>
        <taxon>Bacillati</taxon>
        <taxon>Bacillota</taxon>
        <taxon>Clostridia</taxon>
        <taxon>Eubacteriales</taxon>
        <taxon>Desulfitobacteriaceae</taxon>
        <taxon>Desulfosporosinus</taxon>
    </lineage>
</organism>
<keyword evidence="3" id="KW-1185">Reference proteome</keyword>
<accession>A0A1M6C9Q8</accession>
<feature type="transmembrane region" description="Helical" evidence="1">
    <location>
        <begin position="17"/>
        <end position="38"/>
    </location>
</feature>
<keyword evidence="1" id="KW-0812">Transmembrane</keyword>
<evidence type="ECO:0000256" key="1">
    <source>
        <dbReference type="SAM" id="Phobius"/>
    </source>
</evidence>
<name>A0A1M6C9Q8_9FIRM</name>
<evidence type="ECO:0000313" key="3">
    <source>
        <dbReference type="Proteomes" id="UP000183954"/>
    </source>
</evidence>
<keyword evidence="1" id="KW-1133">Transmembrane helix</keyword>
<evidence type="ECO:0000313" key="2">
    <source>
        <dbReference type="EMBL" id="SHI57755.1"/>
    </source>
</evidence>
<gene>
    <name evidence="2" type="ORF">SAMN02746098_04324</name>
</gene>
<dbReference type="EMBL" id="FQXJ01000020">
    <property type="protein sequence ID" value="SHI57755.1"/>
    <property type="molecule type" value="Genomic_DNA"/>
</dbReference>
<protein>
    <submittedName>
        <fullName evidence="2">Uncharacterized protein</fullName>
    </submittedName>
</protein>
<sequence length="58" mass="6610">MGDYALRSLKHPSKHNLYYYNLYIKIVKLFLPGFYLGIVPSTPSTNQSNESISLSDIT</sequence>
<keyword evidence="1" id="KW-0472">Membrane</keyword>
<reference evidence="3" key="1">
    <citation type="submission" date="2016-11" db="EMBL/GenBank/DDBJ databases">
        <authorList>
            <person name="Varghese N."/>
            <person name="Submissions S."/>
        </authorList>
    </citation>
    <scope>NUCLEOTIDE SEQUENCE [LARGE SCALE GENOMIC DNA]</scope>
    <source>
        <strain evidence="3">DSM 15449</strain>
    </source>
</reference>
<dbReference type="Proteomes" id="UP000183954">
    <property type="component" value="Unassembled WGS sequence"/>
</dbReference>
<dbReference type="STRING" id="1121420.SAMN02746098_04324"/>